<keyword evidence="5" id="KW-0378">Hydrolase</keyword>
<protein>
    <submittedName>
        <fullName evidence="5">Helicase</fullName>
    </submittedName>
</protein>
<dbReference type="Pfam" id="PF09369">
    <property type="entry name" value="MZB"/>
    <property type="match status" value="1"/>
</dbReference>
<dbReference type="InterPro" id="IPR018973">
    <property type="entry name" value="MZB"/>
</dbReference>
<dbReference type="PROSITE" id="PS51194">
    <property type="entry name" value="HELICASE_CTER"/>
    <property type="match status" value="1"/>
</dbReference>
<dbReference type="Gene3D" id="3.40.50.300">
    <property type="entry name" value="P-loop containing nucleotide triphosphate hydrolases"/>
    <property type="match status" value="2"/>
</dbReference>
<sequence length="804" mass="88772">MGTPAERIPETTEDPVRRLAARLRRRYRDRITGELVVPAREGRYEPLPDGLEPKLREALTSRGVSRLYSHQRAAWDSVRAGRHTVIVTPTASGKTLCYNLPVLQDALTERSKALYLFPTKALSQDQVAELMELNEAGGLGVRAYTFDGDTPGDARKAVRTRGDIIVTNPDMLHQGVLPHHTKWAQFFEGLKYVVIDEMHTYRGVFGSHVANVMRRLRRVCRFYGADPVFILSSATIANPAELAAGLVGGEVSPITESGAPAGEKQLLLWNPPVINADLGIRASARSQATRIARMAVRGGLKTILFARSRLMVEVLTKYLKDVFDNDPRRPARVSAYRGGYLPTERRGTERALRAGEVDCVISTSALELGVDIGSLDVCVLTGYPGTIATTWQRLGRAGRRNRPALGVLVASSEPLDQYIIRNPEFFLGASPESARIDPDQLLILLDHVRCAAFELPFQAGERFGGEPLEELLDYLEQQGVLHREQDTWHWTEDSYPANSVSLRSVAEGNFVVVDATDGGKRIIAEVDYASAPETIYEGAIYLVQSAPYQVEHLDWEGRKAYVRQTRADYYTDAIDYTRLRILERFEGQSGREAEAARGEVHLVRRIPGYKKIRYYTHENIGYGHIDLPDQEMHTTAVWWQLHPEALAAAFPSRQQALDGFLGAAYALHHVAAMRVMSEPQDLGRAVGDGDARWFATAGPGGRGQLRTLDGGELDPDAEARFRPAVFLYDNYPGGVGLSAPLYDRRALVLQDARDLVAACGCEAGCPACVGPILAGEGQRGFSPRQAALTVLDRLLADEPSRRPA</sequence>
<accession>A0A2U2N0B6</accession>
<keyword evidence="5" id="KW-0347">Helicase</keyword>
<dbReference type="AlphaFoldDB" id="A0A2U2N0B6"/>
<reference evidence="5 6" key="1">
    <citation type="submission" date="2018-05" db="EMBL/GenBank/DDBJ databases">
        <title>Spiribacter halobius sp. nov., a moderately halophilic bacterium isolated from marine solar saltern.</title>
        <authorList>
            <person name="Zheng W.-S."/>
            <person name="Lu D.-C."/>
            <person name="Du Z.-J."/>
        </authorList>
    </citation>
    <scope>NUCLEOTIDE SEQUENCE [LARGE SCALE GENOMIC DNA]</scope>
    <source>
        <strain evidence="5 6">E85</strain>
    </source>
</reference>
<dbReference type="GO" id="GO:0043138">
    <property type="term" value="F:3'-5' DNA helicase activity"/>
    <property type="evidence" value="ECO:0007669"/>
    <property type="project" value="TreeGrafter"/>
</dbReference>
<keyword evidence="6" id="KW-1185">Reference proteome</keyword>
<dbReference type="Pfam" id="PF00271">
    <property type="entry name" value="Helicase_C"/>
    <property type="match status" value="1"/>
</dbReference>
<evidence type="ECO:0000313" key="5">
    <source>
        <dbReference type="EMBL" id="PWG62419.1"/>
    </source>
</evidence>
<dbReference type="Pfam" id="PF22982">
    <property type="entry name" value="WHD_HRQ1"/>
    <property type="match status" value="1"/>
</dbReference>
<name>A0A2U2N0B6_9GAMM</name>
<proteinExistence type="predicted"/>
<dbReference type="Pfam" id="PF00270">
    <property type="entry name" value="DEAD"/>
    <property type="match status" value="1"/>
</dbReference>
<dbReference type="InterPro" id="IPR001650">
    <property type="entry name" value="Helicase_C-like"/>
</dbReference>
<dbReference type="GO" id="GO:0005524">
    <property type="term" value="F:ATP binding"/>
    <property type="evidence" value="ECO:0007669"/>
    <property type="project" value="UniProtKB-KW"/>
</dbReference>
<dbReference type="GO" id="GO:0036297">
    <property type="term" value="P:interstrand cross-link repair"/>
    <property type="evidence" value="ECO:0007669"/>
    <property type="project" value="TreeGrafter"/>
</dbReference>
<dbReference type="CDD" id="cd17923">
    <property type="entry name" value="DEXHc_Hrq1-like"/>
    <property type="match status" value="1"/>
</dbReference>
<dbReference type="OrthoDB" id="9760034at2"/>
<dbReference type="PROSITE" id="PS51192">
    <property type="entry name" value="HELICASE_ATP_BIND_1"/>
    <property type="match status" value="1"/>
</dbReference>
<keyword evidence="1" id="KW-0547">Nucleotide-binding</keyword>
<organism evidence="5 6">
    <name type="scientific">Sediminicurvatus halobius</name>
    <dbReference type="NCBI Taxonomy" id="2182432"/>
    <lineage>
        <taxon>Bacteria</taxon>
        <taxon>Pseudomonadati</taxon>
        <taxon>Pseudomonadota</taxon>
        <taxon>Gammaproteobacteria</taxon>
        <taxon>Chromatiales</taxon>
        <taxon>Ectothiorhodospiraceae</taxon>
        <taxon>Sediminicurvatus</taxon>
    </lineage>
</organism>
<evidence type="ECO:0000259" key="3">
    <source>
        <dbReference type="PROSITE" id="PS51192"/>
    </source>
</evidence>
<dbReference type="SMART" id="SM00490">
    <property type="entry name" value="HELICc"/>
    <property type="match status" value="1"/>
</dbReference>
<dbReference type="CDD" id="cd18797">
    <property type="entry name" value="SF2_C_Hrq"/>
    <property type="match status" value="1"/>
</dbReference>
<dbReference type="GO" id="GO:0003676">
    <property type="term" value="F:nucleic acid binding"/>
    <property type="evidence" value="ECO:0007669"/>
    <property type="project" value="InterPro"/>
</dbReference>
<dbReference type="PANTHER" id="PTHR47957:SF3">
    <property type="entry name" value="ATP-DEPENDENT HELICASE HRQ1"/>
    <property type="match status" value="1"/>
</dbReference>
<evidence type="ECO:0000259" key="4">
    <source>
        <dbReference type="PROSITE" id="PS51194"/>
    </source>
</evidence>
<feature type="domain" description="Helicase C-terminal" evidence="4">
    <location>
        <begin position="290"/>
        <end position="442"/>
    </location>
</feature>
<evidence type="ECO:0000313" key="6">
    <source>
        <dbReference type="Proteomes" id="UP000245474"/>
    </source>
</evidence>
<keyword evidence="2" id="KW-0067">ATP-binding</keyword>
<dbReference type="InterPro" id="IPR055227">
    <property type="entry name" value="HRQ1_WHD"/>
</dbReference>
<feature type="domain" description="Helicase ATP-binding" evidence="3">
    <location>
        <begin position="75"/>
        <end position="254"/>
    </location>
</feature>
<dbReference type="SMART" id="SM00487">
    <property type="entry name" value="DEXDc"/>
    <property type="match status" value="1"/>
</dbReference>
<gene>
    <name evidence="5" type="ORF">DEM34_12410</name>
</gene>
<dbReference type="InterPro" id="IPR027417">
    <property type="entry name" value="P-loop_NTPase"/>
</dbReference>
<dbReference type="RefSeq" id="WP_109679135.1">
    <property type="nucleotide sequence ID" value="NZ_CP086615.1"/>
</dbReference>
<dbReference type="SUPFAM" id="SSF52540">
    <property type="entry name" value="P-loop containing nucleoside triphosphate hydrolases"/>
    <property type="match status" value="1"/>
</dbReference>
<dbReference type="Proteomes" id="UP000245474">
    <property type="component" value="Unassembled WGS sequence"/>
</dbReference>
<evidence type="ECO:0000256" key="1">
    <source>
        <dbReference type="ARBA" id="ARBA00022741"/>
    </source>
</evidence>
<dbReference type="InterPro" id="IPR014001">
    <property type="entry name" value="Helicase_ATP-bd"/>
</dbReference>
<dbReference type="PANTHER" id="PTHR47957">
    <property type="entry name" value="ATP-DEPENDENT HELICASE HRQ1"/>
    <property type="match status" value="1"/>
</dbReference>
<comment type="caution">
    <text evidence="5">The sequence shown here is derived from an EMBL/GenBank/DDBJ whole genome shotgun (WGS) entry which is preliminary data.</text>
</comment>
<evidence type="ECO:0000256" key="2">
    <source>
        <dbReference type="ARBA" id="ARBA00022840"/>
    </source>
</evidence>
<dbReference type="GO" id="GO:0006289">
    <property type="term" value="P:nucleotide-excision repair"/>
    <property type="evidence" value="ECO:0007669"/>
    <property type="project" value="TreeGrafter"/>
</dbReference>
<dbReference type="EMBL" id="QFFI01000019">
    <property type="protein sequence ID" value="PWG62419.1"/>
    <property type="molecule type" value="Genomic_DNA"/>
</dbReference>
<dbReference type="InterPro" id="IPR011545">
    <property type="entry name" value="DEAD/DEAH_box_helicase_dom"/>
</dbReference>